<protein>
    <submittedName>
        <fullName evidence="2">VLDLR</fullName>
    </submittedName>
</protein>
<dbReference type="SMART" id="SM00135">
    <property type="entry name" value="LY"/>
    <property type="match status" value="3"/>
</dbReference>
<dbReference type="PANTHER" id="PTHR46513">
    <property type="entry name" value="VITELLOGENIN RECEPTOR-LIKE PROTEIN-RELATED-RELATED"/>
    <property type="match status" value="1"/>
</dbReference>
<accession>A0A8S3UKY8</accession>
<dbReference type="Pfam" id="PF16472">
    <property type="entry name" value="DUF5050"/>
    <property type="match status" value="1"/>
</dbReference>
<dbReference type="GO" id="GO:0005886">
    <property type="term" value="C:plasma membrane"/>
    <property type="evidence" value="ECO:0007669"/>
    <property type="project" value="TreeGrafter"/>
</dbReference>
<organism evidence="2 3">
    <name type="scientific">Mytilus edulis</name>
    <name type="common">Blue mussel</name>
    <dbReference type="NCBI Taxonomy" id="6550"/>
    <lineage>
        <taxon>Eukaryota</taxon>
        <taxon>Metazoa</taxon>
        <taxon>Spiralia</taxon>
        <taxon>Lophotrochozoa</taxon>
        <taxon>Mollusca</taxon>
        <taxon>Bivalvia</taxon>
        <taxon>Autobranchia</taxon>
        <taxon>Pteriomorphia</taxon>
        <taxon>Mytilida</taxon>
        <taxon>Mytiloidea</taxon>
        <taxon>Mytilidae</taxon>
        <taxon>Mytilinae</taxon>
        <taxon>Mytilus</taxon>
    </lineage>
</organism>
<dbReference type="AlphaFoldDB" id="A0A8S3UKY8"/>
<dbReference type="GO" id="GO:0017147">
    <property type="term" value="F:Wnt-protein binding"/>
    <property type="evidence" value="ECO:0007669"/>
    <property type="project" value="TreeGrafter"/>
</dbReference>
<dbReference type="InterPro" id="IPR011042">
    <property type="entry name" value="6-blade_b-propeller_TolB-like"/>
</dbReference>
<dbReference type="InterPro" id="IPR032485">
    <property type="entry name" value="LRP1-like_beta_prop"/>
</dbReference>
<dbReference type="PANTHER" id="PTHR46513:SF13">
    <property type="entry name" value="EGF-LIKE DOMAIN-CONTAINING PROTEIN"/>
    <property type="match status" value="1"/>
</dbReference>
<feature type="domain" description="Prolow-density lipoprotein receptor-related protein 1-like beta-propeller" evidence="1">
    <location>
        <begin position="196"/>
        <end position="320"/>
    </location>
</feature>
<name>A0A8S3UKY8_MYTED</name>
<keyword evidence="3" id="KW-1185">Reference proteome</keyword>
<dbReference type="SUPFAM" id="SSF63825">
    <property type="entry name" value="YWTD domain"/>
    <property type="match status" value="1"/>
</dbReference>
<dbReference type="EMBL" id="CAJPWZ010002729">
    <property type="protein sequence ID" value="CAG2244153.1"/>
    <property type="molecule type" value="Genomic_DNA"/>
</dbReference>
<dbReference type="Gene3D" id="2.120.10.30">
    <property type="entry name" value="TolB, C-terminal domain"/>
    <property type="match status" value="1"/>
</dbReference>
<dbReference type="GO" id="GO:0060070">
    <property type="term" value="P:canonical Wnt signaling pathway"/>
    <property type="evidence" value="ECO:0007669"/>
    <property type="project" value="TreeGrafter"/>
</dbReference>
<proteinExistence type="predicted"/>
<dbReference type="InterPro" id="IPR050778">
    <property type="entry name" value="Cueball_EGF_LRP_Nidogen"/>
</dbReference>
<reference evidence="2" key="1">
    <citation type="submission" date="2021-03" db="EMBL/GenBank/DDBJ databases">
        <authorList>
            <person name="Bekaert M."/>
        </authorList>
    </citation>
    <scope>NUCLEOTIDE SEQUENCE</scope>
</reference>
<evidence type="ECO:0000313" key="2">
    <source>
        <dbReference type="EMBL" id="CAG2244153.1"/>
    </source>
</evidence>
<dbReference type="InterPro" id="IPR000033">
    <property type="entry name" value="LDLR_classB_rpt"/>
</dbReference>
<comment type="caution">
    <text evidence="2">The sequence shown here is derived from an EMBL/GenBank/DDBJ whole genome shotgun (WGS) entry which is preliminary data.</text>
</comment>
<gene>
    <name evidence="2" type="ORF">MEDL_56259</name>
</gene>
<dbReference type="GO" id="GO:0042813">
    <property type="term" value="F:Wnt receptor activity"/>
    <property type="evidence" value="ECO:0007669"/>
    <property type="project" value="TreeGrafter"/>
</dbReference>
<dbReference type="Proteomes" id="UP000683360">
    <property type="component" value="Unassembled WGS sequence"/>
</dbReference>
<sequence length="438" mass="50278">MVDLLLTLLGTDFSNVQNVANQKLLSSLNASFNLNKVTFHHTEKNRTVIVILFDSTKAFDTIPPDGLRIKRFEYGATGKLWILLDNMYTDSFFFLSGGKFSTWFKLNRGVRLGSALSYVFTSQKDRLIWRVNAFPMITNMKWYKLILNALMIIVCLINEGFPNKLIFSITSAIKEINLDTEEISDILTDIESNVHSMDYDYTNKHIYFAREDKDDISRFRYPENPGNSYTKVTDTDNPISVAIDHVYNHVYWTERNTGKIHRCDFDGTNKREILNDGKVYALALDHRKRWLYYSTNDIINKSIKRSRLDGSDNQTLANVHPQLVTGLSIDFKENRLVWMEHGNGDLKSSNFDGTDVIKIFSTNTIKANGEISVHGSTTYCANDRNILSVEVLAKTTAKVIHTDSGRVLGVFYYKEKGKEKNNQQLSKKNMLFKILTFL</sequence>
<evidence type="ECO:0000259" key="1">
    <source>
        <dbReference type="Pfam" id="PF16472"/>
    </source>
</evidence>
<dbReference type="OrthoDB" id="6060441at2759"/>
<evidence type="ECO:0000313" key="3">
    <source>
        <dbReference type="Proteomes" id="UP000683360"/>
    </source>
</evidence>